<accession>A0ABV0XW83</accession>
<reference evidence="2 3" key="1">
    <citation type="submission" date="2021-06" db="EMBL/GenBank/DDBJ databases">
        <authorList>
            <person name="Palmer J.M."/>
        </authorList>
    </citation>
    <scope>NUCLEOTIDE SEQUENCE [LARGE SCALE GENOMIC DNA]</scope>
    <source>
        <strain evidence="2 3">AS_MEX2019</strain>
        <tissue evidence="2">Muscle</tissue>
    </source>
</reference>
<comment type="caution">
    <text evidence="2">The sequence shown here is derived from an EMBL/GenBank/DDBJ whole genome shotgun (WGS) entry which is preliminary data.</text>
</comment>
<feature type="transmembrane region" description="Helical" evidence="1">
    <location>
        <begin position="44"/>
        <end position="68"/>
    </location>
</feature>
<keyword evidence="3" id="KW-1185">Reference proteome</keyword>
<sequence length="190" mass="21593">MFRLSLGSSFVPSLFVHFSSRPCVVTPSFLPPSLSPKRPTFLCATFLLSCILLPLLFAPSSLVFFKFFFVSYLQFLLESFLHSVLPLFPCVLPPVFPYSNHFILFSCSCPTSPAFLYPFLFPFLSFLYRDLPPSMCPSVLNFLPGVTSLPHGFSSPLFHLVPRCLLPCFVTYLSLFFVSFFHSILHMVFQ</sequence>
<gene>
    <name evidence="2" type="ORF">AMECASPLE_035231</name>
</gene>
<keyword evidence="1" id="KW-0812">Transmembrane</keyword>
<feature type="transmembrane region" description="Helical" evidence="1">
    <location>
        <begin position="102"/>
        <end position="128"/>
    </location>
</feature>
<keyword evidence="1" id="KW-0472">Membrane</keyword>
<feature type="transmembrane region" description="Helical" evidence="1">
    <location>
        <begin position="164"/>
        <end position="189"/>
    </location>
</feature>
<keyword evidence="1" id="KW-1133">Transmembrane helix</keyword>
<organism evidence="2 3">
    <name type="scientific">Ameca splendens</name>
    <dbReference type="NCBI Taxonomy" id="208324"/>
    <lineage>
        <taxon>Eukaryota</taxon>
        <taxon>Metazoa</taxon>
        <taxon>Chordata</taxon>
        <taxon>Craniata</taxon>
        <taxon>Vertebrata</taxon>
        <taxon>Euteleostomi</taxon>
        <taxon>Actinopterygii</taxon>
        <taxon>Neopterygii</taxon>
        <taxon>Teleostei</taxon>
        <taxon>Neoteleostei</taxon>
        <taxon>Acanthomorphata</taxon>
        <taxon>Ovalentaria</taxon>
        <taxon>Atherinomorphae</taxon>
        <taxon>Cyprinodontiformes</taxon>
        <taxon>Goodeidae</taxon>
        <taxon>Ameca</taxon>
    </lineage>
</organism>
<proteinExistence type="predicted"/>
<dbReference type="Proteomes" id="UP001469553">
    <property type="component" value="Unassembled WGS sequence"/>
</dbReference>
<evidence type="ECO:0000256" key="1">
    <source>
        <dbReference type="SAM" id="Phobius"/>
    </source>
</evidence>
<dbReference type="EMBL" id="JAHRIP010014587">
    <property type="protein sequence ID" value="MEQ2285763.1"/>
    <property type="molecule type" value="Genomic_DNA"/>
</dbReference>
<protein>
    <submittedName>
        <fullName evidence="2">Uncharacterized protein</fullName>
    </submittedName>
</protein>
<feature type="transmembrane region" description="Helical" evidence="1">
    <location>
        <begin position="75"/>
        <end position="96"/>
    </location>
</feature>
<evidence type="ECO:0000313" key="2">
    <source>
        <dbReference type="EMBL" id="MEQ2285763.1"/>
    </source>
</evidence>
<name>A0ABV0XW83_9TELE</name>
<evidence type="ECO:0000313" key="3">
    <source>
        <dbReference type="Proteomes" id="UP001469553"/>
    </source>
</evidence>